<proteinExistence type="inferred from homology"/>
<keyword evidence="9 10" id="KW-0407">Ion channel</keyword>
<evidence type="ECO:0000313" key="12">
    <source>
        <dbReference type="Proteomes" id="UP000321685"/>
    </source>
</evidence>
<comment type="subunit">
    <text evidence="10">Homopentamer.</text>
</comment>
<keyword evidence="7 10" id="KW-0406">Ion transport</keyword>
<dbReference type="Pfam" id="PF01741">
    <property type="entry name" value="MscL"/>
    <property type="match status" value="1"/>
</dbReference>
<dbReference type="PRINTS" id="PR01264">
    <property type="entry name" value="MECHCHANNEL"/>
</dbReference>
<evidence type="ECO:0000313" key="11">
    <source>
        <dbReference type="EMBL" id="GEL23490.1"/>
    </source>
</evidence>
<comment type="function">
    <text evidence="10">Channel that opens in response to stretch forces in the membrane lipid bilayer. May participate in the regulation of osmotic pressure changes within the cell.</text>
</comment>
<evidence type="ECO:0000256" key="8">
    <source>
        <dbReference type="ARBA" id="ARBA00023136"/>
    </source>
</evidence>
<dbReference type="HAMAP" id="MF_00115">
    <property type="entry name" value="MscL"/>
    <property type="match status" value="1"/>
</dbReference>
<gene>
    <name evidence="10" type="primary">mscL</name>
    <name evidence="11" type="ORF">PSU4_24440</name>
</gene>
<keyword evidence="12" id="KW-1185">Reference proteome</keyword>
<keyword evidence="6 10" id="KW-1133">Transmembrane helix</keyword>
<dbReference type="PROSITE" id="PS01327">
    <property type="entry name" value="MSCL"/>
    <property type="match status" value="1"/>
</dbReference>
<evidence type="ECO:0000256" key="3">
    <source>
        <dbReference type="ARBA" id="ARBA00022448"/>
    </source>
</evidence>
<evidence type="ECO:0000256" key="5">
    <source>
        <dbReference type="ARBA" id="ARBA00022692"/>
    </source>
</evidence>
<comment type="similarity">
    <text evidence="2 10">Belongs to the MscL family.</text>
</comment>
<organism evidence="11 12">
    <name type="scientific">Pseudonocardia sulfidoxydans NBRC 16205</name>
    <dbReference type="NCBI Taxonomy" id="1223511"/>
    <lineage>
        <taxon>Bacteria</taxon>
        <taxon>Bacillati</taxon>
        <taxon>Actinomycetota</taxon>
        <taxon>Actinomycetes</taxon>
        <taxon>Pseudonocardiales</taxon>
        <taxon>Pseudonocardiaceae</taxon>
        <taxon>Pseudonocardia</taxon>
    </lineage>
</organism>
<dbReference type="GO" id="GO:0005886">
    <property type="term" value="C:plasma membrane"/>
    <property type="evidence" value="ECO:0007669"/>
    <property type="project" value="UniProtKB-SubCell"/>
</dbReference>
<reference evidence="11 12" key="1">
    <citation type="submission" date="2019-07" db="EMBL/GenBank/DDBJ databases">
        <title>Whole genome shotgun sequence of Pseudonocardia sulfidoxydans NBRC 16205.</title>
        <authorList>
            <person name="Hosoyama A."/>
            <person name="Uohara A."/>
            <person name="Ohji S."/>
            <person name="Ichikawa N."/>
        </authorList>
    </citation>
    <scope>NUCLEOTIDE SEQUENCE [LARGE SCALE GENOMIC DNA]</scope>
    <source>
        <strain evidence="11 12">NBRC 16205</strain>
    </source>
</reference>
<feature type="transmembrane region" description="Helical" evidence="10">
    <location>
        <begin position="76"/>
        <end position="101"/>
    </location>
</feature>
<dbReference type="InterPro" id="IPR001185">
    <property type="entry name" value="MS_channel"/>
</dbReference>
<evidence type="ECO:0000256" key="2">
    <source>
        <dbReference type="ARBA" id="ARBA00007254"/>
    </source>
</evidence>
<evidence type="ECO:0000256" key="6">
    <source>
        <dbReference type="ARBA" id="ARBA00022989"/>
    </source>
</evidence>
<dbReference type="AlphaFoldDB" id="A0A511DFC2"/>
<dbReference type="Gene3D" id="1.10.1200.120">
    <property type="entry name" value="Large-conductance mechanosensitive channel, MscL, domain 1"/>
    <property type="match status" value="1"/>
</dbReference>
<sequence>MIERGNTVFKGFKDFILRGNVVDLAVAVVIGAAFGAIVTSFTDKIIGPLLNAITPPTSTGLGVYIIADKPSTYIDFAAVITAAINFLIVAAVVYFIIVLPLKALKERRKRGEEPGPADPTDVQLLAEIRDLLAAQAGASDGKHSPSSDK</sequence>
<dbReference type="InterPro" id="IPR036019">
    <property type="entry name" value="MscL_channel"/>
</dbReference>
<evidence type="ECO:0000256" key="10">
    <source>
        <dbReference type="HAMAP-Rule" id="MF_00115"/>
    </source>
</evidence>
<protein>
    <recommendedName>
        <fullName evidence="10">Large-conductance mechanosensitive channel</fullName>
    </recommendedName>
</protein>
<keyword evidence="4 10" id="KW-1003">Cell membrane</keyword>
<dbReference type="GO" id="GO:0008381">
    <property type="term" value="F:mechanosensitive monoatomic ion channel activity"/>
    <property type="evidence" value="ECO:0007669"/>
    <property type="project" value="UniProtKB-UniRule"/>
</dbReference>
<dbReference type="InterPro" id="IPR037673">
    <property type="entry name" value="MSC/AndL"/>
</dbReference>
<dbReference type="InterPro" id="IPR019823">
    <property type="entry name" value="Mechanosensitive_channel_CS"/>
</dbReference>
<dbReference type="PANTHER" id="PTHR30266:SF2">
    <property type="entry name" value="LARGE-CONDUCTANCE MECHANOSENSITIVE CHANNEL"/>
    <property type="match status" value="1"/>
</dbReference>
<dbReference type="Proteomes" id="UP000321685">
    <property type="component" value="Unassembled WGS sequence"/>
</dbReference>
<dbReference type="NCBIfam" id="TIGR00220">
    <property type="entry name" value="mscL"/>
    <property type="match status" value="1"/>
</dbReference>
<name>A0A511DFC2_9PSEU</name>
<keyword evidence="8 10" id="KW-0472">Membrane</keyword>
<evidence type="ECO:0000256" key="4">
    <source>
        <dbReference type="ARBA" id="ARBA00022475"/>
    </source>
</evidence>
<accession>A0A511DFC2</accession>
<keyword evidence="3 10" id="KW-0813">Transport</keyword>
<dbReference type="EMBL" id="BJVJ01000020">
    <property type="protein sequence ID" value="GEL23490.1"/>
    <property type="molecule type" value="Genomic_DNA"/>
</dbReference>
<evidence type="ECO:0000256" key="9">
    <source>
        <dbReference type="ARBA" id="ARBA00023303"/>
    </source>
</evidence>
<evidence type="ECO:0000256" key="1">
    <source>
        <dbReference type="ARBA" id="ARBA00004651"/>
    </source>
</evidence>
<comment type="caution">
    <text evidence="11">The sequence shown here is derived from an EMBL/GenBank/DDBJ whole genome shotgun (WGS) entry which is preliminary data.</text>
</comment>
<evidence type="ECO:0000256" key="7">
    <source>
        <dbReference type="ARBA" id="ARBA00023065"/>
    </source>
</evidence>
<feature type="transmembrane region" description="Helical" evidence="10">
    <location>
        <begin position="21"/>
        <end position="41"/>
    </location>
</feature>
<dbReference type="PANTHER" id="PTHR30266">
    <property type="entry name" value="MECHANOSENSITIVE CHANNEL MSCL"/>
    <property type="match status" value="1"/>
</dbReference>
<dbReference type="SUPFAM" id="SSF81330">
    <property type="entry name" value="Gated mechanosensitive channel"/>
    <property type="match status" value="1"/>
</dbReference>
<keyword evidence="5 10" id="KW-0812">Transmembrane</keyword>
<comment type="subcellular location">
    <subcellularLocation>
        <location evidence="1 10">Cell membrane</location>
        <topology evidence="1 10">Multi-pass membrane protein</topology>
    </subcellularLocation>
</comment>